<dbReference type="InterPro" id="IPR036465">
    <property type="entry name" value="vWFA_dom_sf"/>
</dbReference>
<evidence type="ECO:0000259" key="2">
    <source>
        <dbReference type="Pfam" id="PF07584"/>
    </source>
</evidence>
<accession>A0ABP8G0X5</accession>
<protein>
    <submittedName>
        <fullName evidence="3">BatA domain-containing protein</fullName>
    </submittedName>
</protein>
<dbReference type="SUPFAM" id="SSF52317">
    <property type="entry name" value="Class I glutamine amidotransferase-like"/>
    <property type="match status" value="1"/>
</dbReference>
<dbReference type="Pfam" id="PF07584">
    <property type="entry name" value="BatA"/>
    <property type="match status" value="1"/>
</dbReference>
<dbReference type="RefSeq" id="WP_345210058.1">
    <property type="nucleotide sequence ID" value="NZ_BAABFT010000002.1"/>
</dbReference>
<dbReference type="NCBIfam" id="TIGR02226">
    <property type="entry name" value="two_anch"/>
    <property type="match status" value="1"/>
</dbReference>
<dbReference type="PANTHER" id="PTHR37464:SF1">
    <property type="entry name" value="BLL2463 PROTEIN"/>
    <property type="match status" value="1"/>
</dbReference>
<keyword evidence="1" id="KW-0812">Transmembrane</keyword>
<proteinExistence type="predicted"/>
<organism evidence="3 4">
    <name type="scientific">Mucilaginibacter gynuensis</name>
    <dbReference type="NCBI Taxonomy" id="1302236"/>
    <lineage>
        <taxon>Bacteria</taxon>
        <taxon>Pseudomonadati</taxon>
        <taxon>Bacteroidota</taxon>
        <taxon>Sphingobacteriia</taxon>
        <taxon>Sphingobacteriales</taxon>
        <taxon>Sphingobacteriaceae</taxon>
        <taxon>Mucilaginibacter</taxon>
    </lineage>
</organism>
<evidence type="ECO:0000313" key="4">
    <source>
        <dbReference type="Proteomes" id="UP001500582"/>
    </source>
</evidence>
<dbReference type="Gene3D" id="3.40.50.880">
    <property type="match status" value="1"/>
</dbReference>
<evidence type="ECO:0000256" key="1">
    <source>
        <dbReference type="SAM" id="Phobius"/>
    </source>
</evidence>
<dbReference type="PANTHER" id="PTHR37464">
    <property type="entry name" value="BLL2463 PROTEIN"/>
    <property type="match status" value="1"/>
</dbReference>
<dbReference type="EMBL" id="BAABFT010000002">
    <property type="protein sequence ID" value="GAA4315078.1"/>
    <property type="molecule type" value="Genomic_DNA"/>
</dbReference>
<keyword evidence="1" id="KW-1133">Transmembrane helix</keyword>
<dbReference type="InterPro" id="IPR011933">
    <property type="entry name" value="Double_TM_dom"/>
</dbReference>
<keyword evidence="4" id="KW-1185">Reference proteome</keyword>
<name>A0ABP8G0X5_9SPHI</name>
<reference evidence="4" key="1">
    <citation type="journal article" date="2019" name="Int. J. Syst. Evol. Microbiol.">
        <title>The Global Catalogue of Microorganisms (GCM) 10K type strain sequencing project: providing services to taxonomists for standard genome sequencing and annotation.</title>
        <authorList>
            <consortium name="The Broad Institute Genomics Platform"/>
            <consortium name="The Broad Institute Genome Sequencing Center for Infectious Disease"/>
            <person name="Wu L."/>
            <person name="Ma J."/>
        </authorList>
    </citation>
    <scope>NUCLEOTIDE SEQUENCE [LARGE SCALE GENOMIC DNA]</scope>
    <source>
        <strain evidence="4">JCM 17705</strain>
    </source>
</reference>
<evidence type="ECO:0000313" key="3">
    <source>
        <dbReference type="EMBL" id="GAA4315078.1"/>
    </source>
</evidence>
<dbReference type="Gene3D" id="3.40.50.410">
    <property type="entry name" value="von Willebrand factor, type A domain"/>
    <property type="match status" value="1"/>
</dbReference>
<gene>
    <name evidence="3" type="ORF">GCM10023149_11530</name>
</gene>
<feature type="transmembrane region" description="Helical" evidence="1">
    <location>
        <begin position="6"/>
        <end position="26"/>
    </location>
</feature>
<feature type="transmembrane region" description="Helical" evidence="1">
    <location>
        <begin position="57"/>
        <end position="78"/>
    </location>
</feature>
<dbReference type="Proteomes" id="UP001500582">
    <property type="component" value="Unassembled WGS sequence"/>
</dbReference>
<comment type="caution">
    <text evidence="3">The sequence shown here is derived from an EMBL/GenBank/DDBJ whole genome shotgun (WGS) entry which is preliminary data.</text>
</comment>
<keyword evidence="1" id="KW-0472">Membrane</keyword>
<feature type="transmembrane region" description="Helical" evidence="1">
    <location>
        <begin position="647"/>
        <end position="669"/>
    </location>
</feature>
<feature type="domain" description="Aerotolerance regulator N-terminal" evidence="2">
    <location>
        <begin position="1"/>
        <end position="76"/>
    </location>
</feature>
<dbReference type="InterPro" id="IPR029062">
    <property type="entry name" value="Class_I_gatase-like"/>
</dbReference>
<sequence length="686" mass="76618">MQFLYPAFLFALASLAIPVVIHLFNFRRYQKVYFSNVQFLKEIQEQQASRRNLRERLILASRLLALTFLVLAFARPFIPGKSTAVAGKQNLISIFVDNSYSMQTLNREGSLLDEAKQKAKEIVSAYGINDRFQLLTQDFEGRHQRLLSRDEFNSAVDEVKISAQSRNLQQIISRQQDLLDMQGNTEVLSYIISDFQKNIGTKPIPANKNITVNLVQLKANLLPNVAVDSVWLLSAVHRPGEAEKMVVRLHNYADEQAQNIPLKLMINGKQKALGSYSIKSRSVQNDTLSFSGLEAGWQRGEIELQDNPITFDNRFYFSFNVKQQMPVLLIDGGTENNYLKAIFGSDKFFQATRVPDGNVNYAGLNTYPLIVLSDVKSISTGLAQQLKTYVDKGGTLAVFPAADADMASYRLLLQSVNAAYPEKLVKADAKVSAINLQNKVFKNIFEAIPQNPDLPVAKQYFTLSTANAETIMKLADGQPFWAGYKSGKGNVYVAAVPLNDDFSNLQRHAMFVPIMFRIALLSGQDTPLFYKLDSNEGIETLPLQTTEKQIVTLVKGQQKIIPDVRQQDGGTVLYLPGQLQETGLYELKKQDSTAAILAFNDNRSESDMSYLSAAELKTLLPQTGTLLPATNASLKSIINDTNYGMQLWKLCIILALVFLAAEILLIRFYKTDSVAANRTSSPQTTH</sequence>
<dbReference type="InterPro" id="IPR024163">
    <property type="entry name" value="Aerotolerance_reg_N"/>
</dbReference>